<keyword evidence="3" id="KW-1185">Reference proteome</keyword>
<feature type="region of interest" description="Disordered" evidence="1">
    <location>
        <begin position="32"/>
        <end position="52"/>
    </location>
</feature>
<organism evidence="2 3">
    <name type="scientific">Microbacterium phage Terij</name>
    <dbReference type="NCBI Taxonomy" id="2686229"/>
    <lineage>
        <taxon>Viruses</taxon>
        <taxon>Duplodnaviria</taxon>
        <taxon>Heunggongvirae</taxon>
        <taxon>Uroviricota</taxon>
        <taxon>Caudoviricetes</taxon>
        <taxon>Hodgkinviridae</taxon>
        <taxon>Margaeryvirus</taxon>
        <taxon>Margaeryvirus terij</taxon>
    </lineage>
</organism>
<reference evidence="2 3" key="1">
    <citation type="submission" date="2019-12" db="EMBL/GenBank/DDBJ databases">
        <authorList>
            <person name="Kistler A.K."/>
            <person name="Garlena R.A."/>
            <person name="Russell D.A."/>
            <person name="Pope W.H."/>
            <person name="Jacobs-Sera D."/>
            <person name="Hatfull G.F."/>
        </authorList>
    </citation>
    <scope>NUCLEOTIDE SEQUENCE [LARGE SCALE GENOMIC DNA]</scope>
</reference>
<name>A0A6B9LER1_9CAUD</name>
<accession>A0A6B9LER1</accession>
<dbReference type="RefSeq" id="YP_010751207.1">
    <property type="nucleotide sequence ID" value="NC_073367.1"/>
</dbReference>
<protein>
    <submittedName>
        <fullName evidence="2">Uncharacterized protein</fullName>
    </submittedName>
</protein>
<sequence>MPRVGRISVAVEIVDDDGTTTIHEAIGVPKAGTTPTIGIAPHHRTRISRSRPEQSEINTLVDVGVNIQAVLVATPGSRLFGVDRGVAPDRQVEGTATVITIEEAP</sequence>
<evidence type="ECO:0000256" key="1">
    <source>
        <dbReference type="SAM" id="MobiDB-lite"/>
    </source>
</evidence>
<evidence type="ECO:0000313" key="3">
    <source>
        <dbReference type="Proteomes" id="UP000464752"/>
    </source>
</evidence>
<proteinExistence type="predicted"/>
<dbReference type="EMBL" id="MN813684">
    <property type="protein sequence ID" value="QHB37145.1"/>
    <property type="molecule type" value="Genomic_DNA"/>
</dbReference>
<dbReference type="GeneID" id="80004872"/>
<dbReference type="KEGG" id="vg:80004872"/>
<dbReference type="Proteomes" id="UP000464752">
    <property type="component" value="Segment"/>
</dbReference>
<evidence type="ECO:0000313" key="2">
    <source>
        <dbReference type="EMBL" id="QHB37145.1"/>
    </source>
</evidence>
<gene>
    <name evidence="2" type="primary">10</name>
    <name evidence="2" type="ORF">SEA_TERIJ_10</name>
</gene>